<evidence type="ECO:0000313" key="17">
    <source>
        <dbReference type="EMBL" id="MSD91291.1"/>
    </source>
</evidence>
<evidence type="ECO:0000259" key="16">
    <source>
        <dbReference type="PROSITE" id="PS51880"/>
    </source>
</evidence>
<dbReference type="CDD" id="cd00860">
    <property type="entry name" value="ThrRS_anticodon"/>
    <property type="match status" value="1"/>
</dbReference>
<keyword evidence="3 14" id="KW-0963">Cytoplasm</keyword>
<dbReference type="Pfam" id="PF07973">
    <property type="entry name" value="tRNA_SAD"/>
    <property type="match status" value="1"/>
</dbReference>
<dbReference type="Proteomes" id="UP000436357">
    <property type="component" value="Unassembled WGS sequence"/>
</dbReference>
<comment type="similarity">
    <text evidence="2 14">Belongs to the class-II aminoacyl-tRNA synthetase family.</text>
</comment>
<name>A0A6N7TUJ4_9BIFI</name>
<dbReference type="GO" id="GO:0000049">
    <property type="term" value="F:tRNA binding"/>
    <property type="evidence" value="ECO:0007669"/>
    <property type="project" value="UniProtKB-KW"/>
</dbReference>
<dbReference type="PANTHER" id="PTHR11451">
    <property type="entry name" value="THREONINE-TRNA LIGASE"/>
    <property type="match status" value="1"/>
</dbReference>
<dbReference type="InterPro" id="IPR047246">
    <property type="entry name" value="ThrRS_anticodon"/>
</dbReference>
<dbReference type="FunFam" id="3.30.54.20:FF:000003">
    <property type="entry name" value="Threonine--tRNA ligase"/>
    <property type="match status" value="1"/>
</dbReference>
<comment type="cofactor">
    <cofactor evidence="14">
        <name>Zn(2+)</name>
        <dbReference type="ChEBI" id="CHEBI:29105"/>
    </cofactor>
    <text evidence="14">Binds 1 zinc ion per subunit.</text>
</comment>
<evidence type="ECO:0000256" key="12">
    <source>
        <dbReference type="ARBA" id="ARBA00023146"/>
    </source>
</evidence>
<dbReference type="InterPro" id="IPR012947">
    <property type="entry name" value="tRNA_SAD"/>
</dbReference>
<dbReference type="InterPro" id="IPR036621">
    <property type="entry name" value="Anticodon-bd_dom_sf"/>
</dbReference>
<gene>
    <name evidence="14" type="primary">thrS</name>
    <name evidence="17" type="ORF">GKC41_06430</name>
</gene>
<dbReference type="SUPFAM" id="SSF52954">
    <property type="entry name" value="Class II aaRS ABD-related"/>
    <property type="match status" value="1"/>
</dbReference>
<evidence type="ECO:0000256" key="10">
    <source>
        <dbReference type="ARBA" id="ARBA00022884"/>
    </source>
</evidence>
<keyword evidence="5 14" id="KW-0436">Ligase</keyword>
<evidence type="ECO:0000256" key="9">
    <source>
        <dbReference type="ARBA" id="ARBA00022840"/>
    </source>
</evidence>
<dbReference type="NCBIfam" id="TIGR00418">
    <property type="entry name" value="thrS"/>
    <property type="match status" value="1"/>
</dbReference>
<dbReference type="SMART" id="SM00863">
    <property type="entry name" value="tRNA_SAD"/>
    <property type="match status" value="1"/>
</dbReference>
<dbReference type="FunFam" id="3.30.930.10:FF:000019">
    <property type="entry name" value="Threonine--tRNA ligase"/>
    <property type="match status" value="1"/>
</dbReference>
<evidence type="ECO:0000256" key="7">
    <source>
        <dbReference type="ARBA" id="ARBA00022741"/>
    </source>
</evidence>
<feature type="binding site" evidence="14">
    <location>
        <position position="412"/>
    </location>
    <ligand>
        <name>Zn(2+)</name>
        <dbReference type="ChEBI" id="CHEBI:29105"/>
        <note>catalytic</note>
    </ligand>
</feature>
<dbReference type="PRINTS" id="PR01047">
    <property type="entry name" value="TRNASYNTHTHR"/>
</dbReference>
<feature type="binding site" evidence="14">
    <location>
        <position position="361"/>
    </location>
    <ligand>
        <name>Zn(2+)</name>
        <dbReference type="ChEBI" id="CHEBI:29105"/>
        <note>catalytic</note>
    </ligand>
</feature>
<keyword evidence="6 14" id="KW-0479">Metal-binding</keyword>
<dbReference type="FunFam" id="3.30.980.10:FF:000005">
    <property type="entry name" value="Threonyl-tRNA synthetase, mitochondrial"/>
    <property type="match status" value="1"/>
</dbReference>
<dbReference type="AlphaFoldDB" id="A0A6N7TUJ4"/>
<keyword evidence="11 14" id="KW-0648">Protein biosynthesis</keyword>
<evidence type="ECO:0000256" key="4">
    <source>
        <dbReference type="ARBA" id="ARBA00022555"/>
    </source>
</evidence>
<keyword evidence="12 14" id="KW-0030">Aminoacyl-tRNA synthetase</keyword>
<dbReference type="PANTHER" id="PTHR11451:SF44">
    <property type="entry name" value="THREONINE--TRNA LIGASE, CHLOROPLASTIC_MITOCHONDRIAL 2"/>
    <property type="match status" value="1"/>
</dbReference>
<dbReference type="InterPro" id="IPR004154">
    <property type="entry name" value="Anticodon-bd"/>
</dbReference>
<evidence type="ECO:0000256" key="5">
    <source>
        <dbReference type="ARBA" id="ARBA00022598"/>
    </source>
</evidence>
<comment type="caution">
    <text evidence="17">The sequence shown here is derived from an EMBL/GenBank/DDBJ whole genome shotgun (WGS) entry which is preliminary data.</text>
</comment>
<evidence type="ECO:0000256" key="14">
    <source>
        <dbReference type="HAMAP-Rule" id="MF_00184"/>
    </source>
</evidence>
<dbReference type="GO" id="GO:0005737">
    <property type="term" value="C:cytoplasm"/>
    <property type="evidence" value="ECO:0007669"/>
    <property type="project" value="UniProtKB-SubCell"/>
</dbReference>
<keyword evidence="10 14" id="KW-0694">RNA-binding</keyword>
<dbReference type="EMBL" id="WKKW01000004">
    <property type="protein sequence ID" value="MSD91291.1"/>
    <property type="molecule type" value="Genomic_DNA"/>
</dbReference>
<dbReference type="CDD" id="cd00771">
    <property type="entry name" value="ThrRS_core"/>
    <property type="match status" value="1"/>
</dbReference>
<evidence type="ECO:0000256" key="6">
    <source>
        <dbReference type="ARBA" id="ARBA00022723"/>
    </source>
</evidence>
<comment type="subcellular location">
    <subcellularLocation>
        <location evidence="1 14">Cytoplasm</location>
    </subcellularLocation>
</comment>
<sequence length="681" mass="77692">MTQSSISIIVKGERKEVAADQTGVQLFADDKDIIAVDLNGQPRDLYTPLHEGDKVEPITLESDQGLAIMRHSATHVMAQAVQEIRPDAKLGIGPVIKDGFYYDFDVDKTFTPDDLKQIEQRMKRIIKSSQSFRRRVVTEEEARKEEADQPYKLELIGAKEAEINSEEATEVATGGELTMYDNLDREGNTVWKDLCRGPHLPNTRYIRSFKLMRTAAAYWRGDEKNPMLQRIYGTAWANKDDMKAYTARLEEAARRDHRKLGAEMDLFSFPDEIGPGLPVFHPKGAAVINAMEDYSREMHRRNGYSFVQTPHITKGHLYEISGHLQWYKDGMYPPMHLDEEKDANGKVTRQGFDYYLKPMNCPMHNLIFKSRQRSYKELPLRLFEFGTVYRYEKSGEVHGLTRVRGLTQDDSHIYCTRDQMKGELTNLLQFVLKVLKDFGLNDFYLELSTKDPNKFVGSDEVWEEATNTLAEVAKDSGLELVDDPEGAAFYGPKISVQARDAIGRTWQVSTIQLDFNLPERFQLEYIAADGSHQRPVMIHRALFGSIERFFAILLEHYAGAFPAWLAPVQVQAVPVADEFAPHLEHLLDQLRDDMVRCEIDRSDDRFGKKIRNAAKSKAPFILIAGEEDISKNAVSFRFRDGSQLNGVPVEQARTWINEAIKVRAQINSADDFRANTSCSQD</sequence>
<keyword evidence="4 14" id="KW-0820">tRNA-binding</keyword>
<dbReference type="PROSITE" id="PS51880">
    <property type="entry name" value="TGS"/>
    <property type="match status" value="1"/>
</dbReference>
<dbReference type="OrthoDB" id="9802304at2"/>
<dbReference type="GO" id="GO:0046872">
    <property type="term" value="F:metal ion binding"/>
    <property type="evidence" value="ECO:0007669"/>
    <property type="project" value="UniProtKB-KW"/>
</dbReference>
<dbReference type="RefSeq" id="WP_154313487.1">
    <property type="nucleotide sequence ID" value="NZ_WKKW01000004.1"/>
</dbReference>
<evidence type="ECO:0000256" key="2">
    <source>
        <dbReference type="ARBA" id="ARBA00008226"/>
    </source>
</evidence>
<evidence type="ECO:0000256" key="3">
    <source>
        <dbReference type="ARBA" id="ARBA00022490"/>
    </source>
</evidence>
<dbReference type="InterPro" id="IPR018163">
    <property type="entry name" value="Thr/Ala-tRNA-synth_IIc_edit"/>
</dbReference>
<comment type="subunit">
    <text evidence="14">Homodimer.</text>
</comment>
<dbReference type="GO" id="GO:0006435">
    <property type="term" value="P:threonyl-tRNA aminoacylation"/>
    <property type="evidence" value="ECO:0007669"/>
    <property type="project" value="UniProtKB-UniRule"/>
</dbReference>
<protein>
    <recommendedName>
        <fullName evidence="14">Threonine--tRNA ligase</fullName>
        <ecNumber evidence="14">6.1.1.3</ecNumber>
    </recommendedName>
    <alternativeName>
        <fullName evidence="14">Threonyl-tRNA synthetase</fullName>
        <shortName evidence="14">ThrRS</shortName>
    </alternativeName>
</protein>
<keyword evidence="9 14" id="KW-0067">ATP-binding</keyword>
<feature type="domain" description="TGS" evidence="16">
    <location>
        <begin position="1"/>
        <end position="59"/>
    </location>
</feature>
<keyword evidence="7 14" id="KW-0547">Nucleotide-binding</keyword>
<evidence type="ECO:0000256" key="1">
    <source>
        <dbReference type="ARBA" id="ARBA00004496"/>
    </source>
</evidence>
<proteinExistence type="inferred from homology"/>
<dbReference type="SUPFAM" id="SSF55681">
    <property type="entry name" value="Class II aaRS and biotin synthetases"/>
    <property type="match status" value="1"/>
</dbReference>
<feature type="domain" description="Aminoacyl-transfer RNA synthetases class-II family profile" evidence="15">
    <location>
        <begin position="281"/>
        <end position="562"/>
    </location>
</feature>
<dbReference type="PROSITE" id="PS50862">
    <property type="entry name" value="AA_TRNA_LIGASE_II"/>
    <property type="match status" value="1"/>
</dbReference>
<evidence type="ECO:0000256" key="11">
    <source>
        <dbReference type="ARBA" id="ARBA00022917"/>
    </source>
</evidence>
<evidence type="ECO:0000313" key="18">
    <source>
        <dbReference type="Proteomes" id="UP000436357"/>
    </source>
</evidence>
<dbReference type="Pfam" id="PF00587">
    <property type="entry name" value="tRNA-synt_2b"/>
    <property type="match status" value="1"/>
</dbReference>
<feature type="binding site" evidence="14">
    <location>
        <position position="539"/>
    </location>
    <ligand>
        <name>Zn(2+)</name>
        <dbReference type="ChEBI" id="CHEBI:29105"/>
        <note>catalytic</note>
    </ligand>
</feature>
<keyword evidence="8 14" id="KW-0862">Zinc</keyword>
<dbReference type="Gene3D" id="3.30.54.20">
    <property type="match status" value="1"/>
</dbReference>
<dbReference type="HAMAP" id="MF_00184">
    <property type="entry name" value="Thr_tRNA_synth"/>
    <property type="match status" value="1"/>
</dbReference>
<dbReference type="InterPro" id="IPR004095">
    <property type="entry name" value="TGS"/>
</dbReference>
<evidence type="ECO:0000256" key="13">
    <source>
        <dbReference type="ARBA" id="ARBA00049515"/>
    </source>
</evidence>
<dbReference type="Gene3D" id="3.30.980.10">
    <property type="entry name" value="Threonyl-trna Synthetase, Chain A, domain 2"/>
    <property type="match status" value="1"/>
</dbReference>
<reference evidence="17 18" key="1">
    <citation type="submission" date="2019-11" db="EMBL/GenBank/DDBJ databases">
        <title>Draft Genome Sequence of Plant Growth-Promoting Rhizosphere-Associated Bacteria.</title>
        <authorList>
            <person name="Vasilyev I.Y."/>
            <person name="Radchenko V."/>
            <person name="Ilnitskaya E.V."/>
        </authorList>
    </citation>
    <scope>NUCLEOTIDE SEQUENCE [LARGE SCALE GENOMIC DNA]</scope>
    <source>
        <strain evidence="17 18">VRA_9sq_n</strain>
    </source>
</reference>
<dbReference type="Pfam" id="PF03129">
    <property type="entry name" value="HGTP_anticodon"/>
    <property type="match status" value="1"/>
</dbReference>
<dbReference type="GO" id="GO:0004829">
    <property type="term" value="F:threonine-tRNA ligase activity"/>
    <property type="evidence" value="ECO:0007669"/>
    <property type="project" value="UniProtKB-UniRule"/>
</dbReference>
<dbReference type="InterPro" id="IPR045864">
    <property type="entry name" value="aa-tRNA-synth_II/BPL/LPL"/>
</dbReference>
<evidence type="ECO:0000259" key="15">
    <source>
        <dbReference type="PROSITE" id="PS50862"/>
    </source>
</evidence>
<dbReference type="InterPro" id="IPR006195">
    <property type="entry name" value="aa-tRNA-synth_II"/>
</dbReference>
<evidence type="ECO:0000256" key="8">
    <source>
        <dbReference type="ARBA" id="ARBA00022833"/>
    </source>
</evidence>
<dbReference type="InterPro" id="IPR002314">
    <property type="entry name" value="aa-tRNA-synt_IIb"/>
</dbReference>
<dbReference type="GO" id="GO:0005524">
    <property type="term" value="F:ATP binding"/>
    <property type="evidence" value="ECO:0007669"/>
    <property type="project" value="UniProtKB-UniRule"/>
</dbReference>
<dbReference type="Gene3D" id="3.30.930.10">
    <property type="entry name" value="Bira Bifunctional Protein, Domain 2"/>
    <property type="match status" value="1"/>
</dbReference>
<dbReference type="SUPFAM" id="SSF55186">
    <property type="entry name" value="ThrRS/AlaRS common domain"/>
    <property type="match status" value="1"/>
</dbReference>
<organism evidence="17 18">
    <name type="scientific">Bifidobacterium asteroides</name>
    <dbReference type="NCBI Taxonomy" id="1684"/>
    <lineage>
        <taxon>Bacteria</taxon>
        <taxon>Bacillati</taxon>
        <taxon>Actinomycetota</taxon>
        <taxon>Actinomycetes</taxon>
        <taxon>Bifidobacteriales</taxon>
        <taxon>Bifidobacteriaceae</taxon>
        <taxon>Bifidobacterium</taxon>
    </lineage>
</organism>
<dbReference type="InterPro" id="IPR002320">
    <property type="entry name" value="Thr-tRNA-ligase_IIa"/>
</dbReference>
<dbReference type="EC" id="6.1.1.3" evidence="14"/>
<dbReference type="InterPro" id="IPR033728">
    <property type="entry name" value="ThrRS_core"/>
</dbReference>
<comment type="caution">
    <text evidence="14">Lacks conserved residue(s) required for the propagation of feature annotation.</text>
</comment>
<accession>A0A6N7TUJ4</accession>
<dbReference type="Gene3D" id="3.40.50.800">
    <property type="entry name" value="Anticodon-binding domain"/>
    <property type="match status" value="1"/>
</dbReference>
<comment type="catalytic activity">
    <reaction evidence="13 14">
        <text>tRNA(Thr) + L-threonine + ATP = L-threonyl-tRNA(Thr) + AMP + diphosphate + H(+)</text>
        <dbReference type="Rhea" id="RHEA:24624"/>
        <dbReference type="Rhea" id="RHEA-COMP:9670"/>
        <dbReference type="Rhea" id="RHEA-COMP:9704"/>
        <dbReference type="ChEBI" id="CHEBI:15378"/>
        <dbReference type="ChEBI" id="CHEBI:30616"/>
        <dbReference type="ChEBI" id="CHEBI:33019"/>
        <dbReference type="ChEBI" id="CHEBI:57926"/>
        <dbReference type="ChEBI" id="CHEBI:78442"/>
        <dbReference type="ChEBI" id="CHEBI:78534"/>
        <dbReference type="ChEBI" id="CHEBI:456215"/>
        <dbReference type="EC" id="6.1.1.3"/>
    </reaction>
</comment>